<dbReference type="GO" id="GO:0003677">
    <property type="term" value="F:DNA binding"/>
    <property type="evidence" value="ECO:0007669"/>
    <property type="project" value="UniProtKB-UniRule"/>
</dbReference>
<dbReference type="PANTHER" id="PTHR43479">
    <property type="entry name" value="ACREF/ENVCD OPERON REPRESSOR-RELATED"/>
    <property type="match status" value="1"/>
</dbReference>
<dbReference type="Gene3D" id="1.10.357.10">
    <property type="entry name" value="Tetracycline Repressor, domain 2"/>
    <property type="match status" value="1"/>
</dbReference>
<sequence>MNIFYKIFAICQVVCYNFKMENKEKLTRKEQAEKSKKKIVETTINLLKKYSLNELQIKDICSNADISIGNFYHYFTNKQEIIFYIFNTNADIYKKKILAKDKTNSYKDILYAFKEFAKLVSELGGDLILEIFNYSIMNRNNALLSKDAFFYNHILSLVNSLREVNLVISDDNSDVITKRLIVFFRGFFYEWALSNSNFNLVKETEKEMKLYLSLFIKIN</sequence>
<keyword evidence="1 2" id="KW-0238">DNA-binding</keyword>
<accession>A0A3B6VL20</accession>
<name>A0A3B6VL20_BRAPL</name>
<evidence type="ECO:0000256" key="1">
    <source>
        <dbReference type="ARBA" id="ARBA00023125"/>
    </source>
</evidence>
<dbReference type="EMBL" id="CP002873">
    <property type="protein sequence ID" value="AGA66576.1"/>
    <property type="molecule type" value="Genomic_DNA"/>
</dbReference>
<dbReference type="AlphaFoldDB" id="A0A3B6VL20"/>
<dbReference type="Proteomes" id="UP000010793">
    <property type="component" value="Chromosome"/>
</dbReference>
<feature type="domain" description="HTH tetR-type" evidence="3">
    <location>
        <begin position="33"/>
        <end position="93"/>
    </location>
</feature>
<evidence type="ECO:0000313" key="4">
    <source>
        <dbReference type="EMBL" id="AGA66576.1"/>
    </source>
</evidence>
<organism evidence="4 5">
    <name type="scientific">Brachyspira pilosicoli P43/6/78</name>
    <dbReference type="NCBI Taxonomy" id="1042417"/>
    <lineage>
        <taxon>Bacteria</taxon>
        <taxon>Pseudomonadati</taxon>
        <taxon>Spirochaetota</taxon>
        <taxon>Spirochaetia</taxon>
        <taxon>Brachyspirales</taxon>
        <taxon>Brachyspiraceae</taxon>
        <taxon>Brachyspira</taxon>
    </lineage>
</organism>
<proteinExistence type="predicted"/>
<evidence type="ECO:0000259" key="3">
    <source>
        <dbReference type="PROSITE" id="PS50977"/>
    </source>
</evidence>
<reference evidence="4 5" key="1">
    <citation type="journal article" date="2013" name="Genome Announc.">
        <title>Complete Genome Sequence of the Porcine Strain Brachyspira pilosicoli P43/6/78(T.).</title>
        <authorList>
            <person name="Lin C."/>
            <person name="den Bakker H.C."/>
            <person name="Suzuki H."/>
            <person name="Lefebure T."/>
            <person name="Ponnala L."/>
            <person name="Sun Q."/>
            <person name="Stanhope M.J."/>
            <person name="Wiedmann M."/>
            <person name="Duhamel G.E."/>
        </authorList>
    </citation>
    <scope>NUCLEOTIDE SEQUENCE [LARGE SCALE GENOMIC DNA]</scope>
    <source>
        <strain evidence="4 5">P43/6/78</strain>
    </source>
</reference>
<dbReference type="SUPFAM" id="SSF46689">
    <property type="entry name" value="Homeodomain-like"/>
    <property type="match status" value="1"/>
</dbReference>
<gene>
    <name evidence="4" type="ORF">BPP43_06700</name>
</gene>
<dbReference type="InterPro" id="IPR001647">
    <property type="entry name" value="HTH_TetR"/>
</dbReference>
<protein>
    <submittedName>
        <fullName evidence="4">Putative transcriptional regulator</fullName>
    </submittedName>
</protein>
<dbReference type="KEGG" id="bpip:BPP43_06700"/>
<keyword evidence="5" id="KW-1185">Reference proteome</keyword>
<dbReference type="InterPro" id="IPR050624">
    <property type="entry name" value="HTH-type_Tx_Regulator"/>
</dbReference>
<dbReference type="PANTHER" id="PTHR43479:SF11">
    <property type="entry name" value="ACREF_ENVCD OPERON REPRESSOR-RELATED"/>
    <property type="match status" value="1"/>
</dbReference>
<dbReference type="InterPro" id="IPR009057">
    <property type="entry name" value="Homeodomain-like_sf"/>
</dbReference>
<evidence type="ECO:0000256" key="2">
    <source>
        <dbReference type="PROSITE-ProRule" id="PRU00335"/>
    </source>
</evidence>
<evidence type="ECO:0000313" key="5">
    <source>
        <dbReference type="Proteomes" id="UP000010793"/>
    </source>
</evidence>
<dbReference type="Pfam" id="PF00440">
    <property type="entry name" value="TetR_N"/>
    <property type="match status" value="1"/>
</dbReference>
<dbReference type="PROSITE" id="PS50977">
    <property type="entry name" value="HTH_TETR_2"/>
    <property type="match status" value="1"/>
</dbReference>
<feature type="DNA-binding region" description="H-T-H motif" evidence="2">
    <location>
        <begin position="56"/>
        <end position="75"/>
    </location>
</feature>